<evidence type="ECO:0000259" key="2">
    <source>
        <dbReference type="Pfam" id="PF20720"/>
    </source>
</evidence>
<evidence type="ECO:0000256" key="1">
    <source>
        <dbReference type="ARBA" id="ARBA00004229"/>
    </source>
</evidence>
<feature type="domain" description="Novel STAND NTPase 3" evidence="2">
    <location>
        <begin position="49"/>
        <end position="93"/>
    </location>
</feature>
<dbReference type="InterPro" id="IPR049050">
    <property type="entry name" value="nSTAND3"/>
</dbReference>
<dbReference type="AlphaFoldDB" id="A0A7S0HPZ3"/>
<name>A0A7S0HPZ3_9CRYP</name>
<dbReference type="InterPro" id="IPR027417">
    <property type="entry name" value="P-loop_NTPase"/>
</dbReference>
<gene>
    <name evidence="3" type="ORF">HPHI1048_LOCUS13727</name>
</gene>
<organism evidence="3">
    <name type="scientific">Hanusia phi</name>
    <dbReference type="NCBI Taxonomy" id="3032"/>
    <lineage>
        <taxon>Eukaryota</taxon>
        <taxon>Cryptophyceae</taxon>
        <taxon>Pyrenomonadales</taxon>
        <taxon>Geminigeraceae</taxon>
        <taxon>Hanusia</taxon>
    </lineage>
</organism>
<proteinExistence type="predicted"/>
<protein>
    <recommendedName>
        <fullName evidence="2">Novel STAND NTPase 3 domain-containing protein</fullName>
    </recommendedName>
</protein>
<dbReference type="Pfam" id="PF20720">
    <property type="entry name" value="nSTAND3"/>
    <property type="match status" value="1"/>
</dbReference>
<dbReference type="GO" id="GO:0009507">
    <property type="term" value="C:chloroplast"/>
    <property type="evidence" value="ECO:0007669"/>
    <property type="project" value="UniProtKB-SubCell"/>
</dbReference>
<sequence length="471" mass="54377">MSTSATSVQMPQVSMQFVGETLLIRQCYRDVKKIIADNFGLDEITLKQREKLNYFRTLIISGNPGIGKSCFAYYLLLYILQTGENVYYQIADTHYFFKPSEGKWYRVISERMFQERLLFKCRGWYLCDFDPSVKTYFHEDSVKSIVFTSPKANIFKQILKEGKARKYFLPVWTDEEISIFLDMHKTRVNLEKAKKRIEEWGNIPRMILSEANESLAQEIGKLNSLKDLEDQLNAVMDVDLNLPSKLVHLTPGPTYNYVTAKVCSELAKGCIYSRMMKKDRERAIEAAFSKDDGEKLSDWTLFECFSHDILKKGGMKNVRRLGKRPEECFAEEIRLVRSNVFEFLGGIESLNRVLRKQTYYKPASKNFPCVDALSLSEVPGELLLFQMTKANQHSISRTLLHDILTNVSARNNISRVNLVFVLPECQANAKSWKHTQSLKDGSNLKSRRGSFEDLGIELLQSALFLSRRDIE</sequence>
<dbReference type="EMBL" id="HBEO01020293">
    <property type="protein sequence ID" value="CAD8490106.1"/>
    <property type="molecule type" value="Transcribed_RNA"/>
</dbReference>
<reference evidence="3" key="1">
    <citation type="submission" date="2021-01" db="EMBL/GenBank/DDBJ databases">
        <authorList>
            <person name="Corre E."/>
            <person name="Pelletier E."/>
            <person name="Niang G."/>
            <person name="Scheremetjew M."/>
            <person name="Finn R."/>
            <person name="Kale V."/>
            <person name="Holt S."/>
            <person name="Cochrane G."/>
            <person name="Meng A."/>
            <person name="Brown T."/>
            <person name="Cohen L."/>
        </authorList>
    </citation>
    <scope>NUCLEOTIDE SEQUENCE</scope>
    <source>
        <strain evidence="3">CCMP325</strain>
    </source>
</reference>
<comment type="subcellular location">
    <subcellularLocation>
        <location evidence="1">Plastid</location>
        <location evidence="1">Chloroplast</location>
    </subcellularLocation>
</comment>
<dbReference type="SUPFAM" id="SSF52540">
    <property type="entry name" value="P-loop containing nucleoside triphosphate hydrolases"/>
    <property type="match status" value="1"/>
</dbReference>
<accession>A0A7S0HPZ3</accession>
<dbReference type="InterPro" id="IPR052980">
    <property type="entry name" value="Crinkler_effector"/>
</dbReference>
<dbReference type="PANTHER" id="PTHR33129">
    <property type="entry name" value="PROTEIN KINASE DOMAIN-CONTAINING PROTEIN-RELATED"/>
    <property type="match status" value="1"/>
</dbReference>
<evidence type="ECO:0000313" key="3">
    <source>
        <dbReference type="EMBL" id="CAD8490106.1"/>
    </source>
</evidence>